<evidence type="ECO:0008006" key="10">
    <source>
        <dbReference type="Google" id="ProtNLM"/>
    </source>
</evidence>
<evidence type="ECO:0000256" key="2">
    <source>
        <dbReference type="ARBA" id="ARBA00009976"/>
    </source>
</evidence>
<keyword evidence="6 7" id="KW-0472">Membrane</keyword>
<evidence type="ECO:0000256" key="4">
    <source>
        <dbReference type="ARBA" id="ARBA00022692"/>
    </source>
</evidence>
<keyword evidence="4 7" id="KW-0812">Transmembrane</keyword>
<dbReference type="eggNOG" id="KOG2234">
    <property type="taxonomic scope" value="Eukaryota"/>
</dbReference>
<dbReference type="EMBL" id="DS469716">
    <property type="protein sequence ID" value="EDO34874.1"/>
    <property type="molecule type" value="Genomic_DNA"/>
</dbReference>
<dbReference type="STRING" id="45351.A7SN21"/>
<dbReference type="NCBIfam" id="TIGR00803">
    <property type="entry name" value="nst"/>
    <property type="match status" value="1"/>
</dbReference>
<feature type="transmembrane region" description="Helical" evidence="7">
    <location>
        <begin position="246"/>
        <end position="266"/>
    </location>
</feature>
<keyword evidence="3" id="KW-0762">Sugar transport</keyword>
<name>A7SN21_NEMVE</name>
<evidence type="ECO:0000313" key="8">
    <source>
        <dbReference type="EMBL" id="EDO34874.1"/>
    </source>
</evidence>
<dbReference type="SUPFAM" id="SSF103481">
    <property type="entry name" value="Multidrug resistance efflux transporter EmrE"/>
    <property type="match status" value="1"/>
</dbReference>
<dbReference type="PIRSF" id="PIRSF005799">
    <property type="entry name" value="UDP-gal_transpt"/>
    <property type="match status" value="1"/>
</dbReference>
<dbReference type="InterPro" id="IPR007271">
    <property type="entry name" value="Nuc_sug_transpt"/>
</dbReference>
<dbReference type="GO" id="GO:0000139">
    <property type="term" value="C:Golgi membrane"/>
    <property type="evidence" value="ECO:0000318"/>
    <property type="project" value="GO_Central"/>
</dbReference>
<dbReference type="HOGENOM" id="CLU_024645_1_0_1"/>
<dbReference type="GO" id="GO:0022857">
    <property type="term" value="F:transmembrane transporter activity"/>
    <property type="evidence" value="ECO:0000318"/>
    <property type="project" value="GO_Central"/>
</dbReference>
<feature type="transmembrane region" description="Helical" evidence="7">
    <location>
        <begin position="272"/>
        <end position="289"/>
    </location>
</feature>
<dbReference type="PhylomeDB" id="A7SN21"/>
<evidence type="ECO:0000256" key="6">
    <source>
        <dbReference type="ARBA" id="ARBA00023136"/>
    </source>
</evidence>
<dbReference type="OMA" id="RNFGGWA"/>
<comment type="subcellular location">
    <subcellularLocation>
        <location evidence="1">Membrane</location>
        <topology evidence="1">Multi-pass membrane protein</topology>
    </subcellularLocation>
</comment>
<feature type="transmembrane region" description="Helical" evidence="7">
    <location>
        <begin position="149"/>
        <end position="170"/>
    </location>
</feature>
<keyword evidence="5 7" id="KW-1133">Transmembrane helix</keyword>
<organism evidence="8 9">
    <name type="scientific">Nematostella vectensis</name>
    <name type="common">Starlet sea anemone</name>
    <dbReference type="NCBI Taxonomy" id="45351"/>
    <lineage>
        <taxon>Eukaryota</taxon>
        <taxon>Metazoa</taxon>
        <taxon>Cnidaria</taxon>
        <taxon>Anthozoa</taxon>
        <taxon>Hexacorallia</taxon>
        <taxon>Actiniaria</taxon>
        <taxon>Edwardsiidae</taxon>
        <taxon>Nematostella</taxon>
    </lineage>
</organism>
<feature type="transmembrane region" description="Helical" evidence="7">
    <location>
        <begin position="103"/>
        <end position="121"/>
    </location>
</feature>
<keyword evidence="3" id="KW-0813">Transport</keyword>
<evidence type="ECO:0000256" key="3">
    <source>
        <dbReference type="ARBA" id="ARBA00022597"/>
    </source>
</evidence>
<feature type="transmembrane region" description="Helical" evidence="7">
    <location>
        <begin position="182"/>
        <end position="200"/>
    </location>
</feature>
<dbReference type="GO" id="GO:0015165">
    <property type="term" value="F:pyrimidine nucleotide-sugar transmembrane transporter activity"/>
    <property type="evidence" value="ECO:0007669"/>
    <property type="project" value="InterPro"/>
</dbReference>
<dbReference type="AlphaFoldDB" id="A7SN21"/>
<accession>A7SN21</accession>
<proteinExistence type="inferred from homology"/>
<protein>
    <recommendedName>
        <fullName evidence="10">UDP-galactose translocator</fullName>
    </recommendedName>
</protein>
<dbReference type="KEGG" id="nve:5506246"/>
<dbReference type="Pfam" id="PF04142">
    <property type="entry name" value="Nuc_sug_transp"/>
    <property type="match status" value="1"/>
</dbReference>
<dbReference type="Proteomes" id="UP000001593">
    <property type="component" value="Unassembled WGS sequence"/>
</dbReference>
<evidence type="ECO:0000256" key="5">
    <source>
        <dbReference type="ARBA" id="ARBA00022989"/>
    </source>
</evidence>
<reference evidence="8 9" key="1">
    <citation type="journal article" date="2007" name="Science">
        <title>Sea anemone genome reveals ancestral eumetazoan gene repertoire and genomic organization.</title>
        <authorList>
            <person name="Putnam N.H."/>
            <person name="Srivastava M."/>
            <person name="Hellsten U."/>
            <person name="Dirks B."/>
            <person name="Chapman J."/>
            <person name="Salamov A."/>
            <person name="Terry A."/>
            <person name="Shapiro H."/>
            <person name="Lindquist E."/>
            <person name="Kapitonov V.V."/>
            <person name="Jurka J."/>
            <person name="Genikhovich G."/>
            <person name="Grigoriev I.V."/>
            <person name="Lucas S.M."/>
            <person name="Steele R.E."/>
            <person name="Finnerty J.R."/>
            <person name="Technau U."/>
            <person name="Martindale M.Q."/>
            <person name="Rokhsar D.S."/>
        </authorList>
    </citation>
    <scope>NUCLEOTIDE SEQUENCE [LARGE SCALE GENOMIC DNA]</scope>
    <source>
        <strain evidence="9">CH2 X CH6</strain>
    </source>
</reference>
<gene>
    <name evidence="8" type="ORF">NEMVEDRAFT_v1g191532</name>
</gene>
<evidence type="ECO:0000256" key="1">
    <source>
        <dbReference type="ARBA" id="ARBA00004141"/>
    </source>
</evidence>
<keyword evidence="9" id="KW-1185">Reference proteome</keyword>
<dbReference type="GO" id="GO:0055085">
    <property type="term" value="P:transmembrane transport"/>
    <property type="evidence" value="ECO:0000318"/>
    <property type="project" value="GO_Central"/>
</dbReference>
<evidence type="ECO:0000256" key="7">
    <source>
        <dbReference type="SAM" id="Phobius"/>
    </source>
</evidence>
<comment type="similarity">
    <text evidence="2">Belongs to the nucleotide-sugar transporter family. SLC35A subfamily.</text>
</comment>
<feature type="transmembrane region" description="Helical" evidence="7">
    <location>
        <begin position="220"/>
        <end position="239"/>
    </location>
</feature>
<dbReference type="InterPro" id="IPR037185">
    <property type="entry name" value="EmrE-like"/>
</dbReference>
<dbReference type="PANTHER" id="PTHR10231">
    <property type="entry name" value="NUCLEOTIDE-SUGAR TRANSMEMBRANE TRANSPORTER"/>
    <property type="match status" value="1"/>
</dbReference>
<evidence type="ECO:0000313" key="9">
    <source>
        <dbReference type="Proteomes" id="UP000001593"/>
    </source>
</evidence>
<sequence length="308" mass="33005">MYVSSTAVIMAEVFKVATCLVILLVMQGGVLSWLRHLYDSIIGQPIDTLKLSVPALIYTIQNNLQYVAISNLDAATFQVTYQLKILTTALFSVLMLNKSLGRLQWLSLVMLFAGVSIVQLQSSSTKSSSTSQPNATMAPSANLATKQNALLGFGAVVMSSLCSGFAGVYFEKILKGTSGSVWLRNVQLGAYSTVIGLIGMQLNDGAKIAEKGFFQGYSSLVWSVICMQAFGGLLVAVVVKYADNILKGFATSFSIVLSCIVSIYLFAFHASLQFVVGAALVCTAIYLYSTPPQQQLPQKGKLTPASNV</sequence>
<feature type="transmembrane region" description="Helical" evidence="7">
    <location>
        <begin position="6"/>
        <end position="26"/>
    </location>
</feature>
<dbReference type="InParanoid" id="A7SN21"/>